<name>A0ABD1AT47_CARAN</name>
<dbReference type="AlphaFoldDB" id="A0ABD1AT47"/>
<sequence length="240" mass="26435">MIIVDSDPLFGVLEDHQIVVNPNTGRPRIAKEVVEGMRQYLLVADGVERLARAERIKSSLAALKNDPIGEKTMLRLEPAPMVSTNINIGKGIVFDYAKQAVSEPMVKEDQFRTKLMGAIKAGQSMVLDGAEIQAMSDGVYMFQPEESSSSYQVSSTVIRTGLFEAGSSGTSMKKFKRRRRPTRGKRQGEDGNNFAKAEDTKEKKGEVVLKRKARDEATTSSKVTRRKSKEVVPIEGPSTA</sequence>
<feature type="compositionally biased region" description="Basic residues" evidence="1">
    <location>
        <begin position="173"/>
        <end position="185"/>
    </location>
</feature>
<protein>
    <submittedName>
        <fullName evidence="2">Uncharacterized protein</fullName>
    </submittedName>
</protein>
<comment type="caution">
    <text evidence="2">The sequence shown here is derived from an EMBL/GenBank/DDBJ whole genome shotgun (WGS) entry which is preliminary data.</text>
</comment>
<dbReference type="EMBL" id="JBANAX010000476">
    <property type="protein sequence ID" value="KAL1207404.1"/>
    <property type="molecule type" value="Genomic_DNA"/>
</dbReference>
<feature type="compositionally biased region" description="Basic and acidic residues" evidence="1">
    <location>
        <begin position="196"/>
        <end position="217"/>
    </location>
</feature>
<organism evidence="2 3">
    <name type="scientific">Cardamine amara subsp. amara</name>
    <dbReference type="NCBI Taxonomy" id="228776"/>
    <lineage>
        <taxon>Eukaryota</taxon>
        <taxon>Viridiplantae</taxon>
        <taxon>Streptophyta</taxon>
        <taxon>Embryophyta</taxon>
        <taxon>Tracheophyta</taxon>
        <taxon>Spermatophyta</taxon>
        <taxon>Magnoliopsida</taxon>
        <taxon>eudicotyledons</taxon>
        <taxon>Gunneridae</taxon>
        <taxon>Pentapetalae</taxon>
        <taxon>rosids</taxon>
        <taxon>malvids</taxon>
        <taxon>Brassicales</taxon>
        <taxon>Brassicaceae</taxon>
        <taxon>Cardamineae</taxon>
        <taxon>Cardamine</taxon>
    </lineage>
</organism>
<dbReference type="Proteomes" id="UP001558713">
    <property type="component" value="Unassembled WGS sequence"/>
</dbReference>
<evidence type="ECO:0000313" key="3">
    <source>
        <dbReference type="Proteomes" id="UP001558713"/>
    </source>
</evidence>
<accession>A0ABD1AT47</accession>
<proteinExistence type="predicted"/>
<keyword evidence="3" id="KW-1185">Reference proteome</keyword>
<gene>
    <name evidence="2" type="ORF">V5N11_006998</name>
</gene>
<evidence type="ECO:0000256" key="1">
    <source>
        <dbReference type="SAM" id="MobiDB-lite"/>
    </source>
</evidence>
<reference evidence="2 3" key="1">
    <citation type="submission" date="2024-04" db="EMBL/GenBank/DDBJ databases">
        <title>Genome assembly C_amara_ONT_v2.</title>
        <authorList>
            <person name="Yant L."/>
            <person name="Moore C."/>
            <person name="Slenker M."/>
        </authorList>
    </citation>
    <scope>NUCLEOTIDE SEQUENCE [LARGE SCALE GENOMIC DNA]</scope>
    <source>
        <tissue evidence="2">Leaf</tissue>
    </source>
</reference>
<evidence type="ECO:0000313" key="2">
    <source>
        <dbReference type="EMBL" id="KAL1207404.1"/>
    </source>
</evidence>
<feature type="region of interest" description="Disordered" evidence="1">
    <location>
        <begin position="168"/>
        <end position="240"/>
    </location>
</feature>